<dbReference type="Pfam" id="PF00210">
    <property type="entry name" value="Ferritin"/>
    <property type="match status" value="1"/>
</dbReference>
<keyword evidence="4 9" id="KW-0560">Oxidoreductase</keyword>
<dbReference type="CDD" id="cd01055">
    <property type="entry name" value="Nonheme_Ferritin"/>
    <property type="match status" value="1"/>
</dbReference>
<dbReference type="PROSITE" id="PS50905">
    <property type="entry name" value="FERRITIN_LIKE"/>
    <property type="match status" value="1"/>
</dbReference>
<keyword evidence="3 6" id="KW-0479">Metal-binding</keyword>
<comment type="similarity">
    <text evidence="1 7">Belongs to the ferritin family. Prokaryotic subfamily.</text>
</comment>
<dbReference type="GO" id="GO:0008199">
    <property type="term" value="F:ferric iron binding"/>
    <property type="evidence" value="ECO:0007669"/>
    <property type="project" value="InterPro"/>
</dbReference>
<evidence type="ECO:0000256" key="4">
    <source>
        <dbReference type="ARBA" id="ARBA00023002"/>
    </source>
</evidence>
<comment type="catalytic activity">
    <reaction evidence="7">
        <text>4 Fe(2+) + O2 + 6 H2O = 4 iron(III) oxide-hydroxide + 12 H(+)</text>
        <dbReference type="Rhea" id="RHEA:11972"/>
        <dbReference type="ChEBI" id="CHEBI:15377"/>
        <dbReference type="ChEBI" id="CHEBI:15378"/>
        <dbReference type="ChEBI" id="CHEBI:15379"/>
        <dbReference type="ChEBI" id="CHEBI:29033"/>
        <dbReference type="ChEBI" id="CHEBI:78619"/>
        <dbReference type="EC" id="1.16.3.2"/>
    </reaction>
</comment>
<feature type="binding site" evidence="6">
    <location>
        <position position="53"/>
    </location>
    <ligand>
        <name>Fe cation</name>
        <dbReference type="ChEBI" id="CHEBI:24875"/>
        <label>1</label>
    </ligand>
</feature>
<gene>
    <name evidence="9" type="ORF">DesfrDRAFT_3522</name>
</gene>
<dbReference type="EMBL" id="AECZ01000034">
    <property type="protein sequence ID" value="EFL49737.1"/>
    <property type="molecule type" value="Genomic_DNA"/>
</dbReference>
<comment type="subcellular location">
    <subcellularLocation>
        <location evidence="7">Cytoplasm</location>
    </subcellularLocation>
</comment>
<dbReference type="Gene3D" id="1.20.1260.10">
    <property type="match status" value="1"/>
</dbReference>
<evidence type="ECO:0000256" key="2">
    <source>
        <dbReference type="ARBA" id="ARBA00022434"/>
    </source>
</evidence>
<feature type="binding site" evidence="6">
    <location>
        <position position="50"/>
    </location>
    <ligand>
        <name>Fe cation</name>
        <dbReference type="ChEBI" id="CHEBI:24875"/>
        <label>1</label>
    </ligand>
</feature>
<keyword evidence="7" id="KW-0963">Cytoplasm</keyword>
<feature type="binding site" evidence="6">
    <location>
        <position position="17"/>
    </location>
    <ligand>
        <name>Fe cation</name>
        <dbReference type="ChEBI" id="CHEBI:24875"/>
        <label>1</label>
    </ligand>
</feature>
<dbReference type="FunFam" id="1.20.1260.10:FF:000001">
    <property type="entry name" value="Non-heme ferritin"/>
    <property type="match status" value="1"/>
</dbReference>
<feature type="binding site" evidence="6">
    <location>
        <position position="127"/>
    </location>
    <ligand>
        <name>Fe cation</name>
        <dbReference type="ChEBI" id="CHEBI:24875"/>
        <label>1</label>
    </ligand>
</feature>
<evidence type="ECO:0000256" key="3">
    <source>
        <dbReference type="ARBA" id="ARBA00022723"/>
    </source>
</evidence>
<keyword evidence="2 7" id="KW-0409">Iron storage</keyword>
<comment type="function">
    <text evidence="7">Iron-storage protein.</text>
</comment>
<proteinExistence type="inferred from homology"/>
<name>E1K0X2_SOLFR</name>
<dbReference type="RefSeq" id="WP_005996113.1">
    <property type="nucleotide sequence ID" value="NZ_AECZ01000034.1"/>
</dbReference>
<dbReference type="Proteomes" id="UP000006250">
    <property type="component" value="Unassembled WGS sequence"/>
</dbReference>
<evidence type="ECO:0000256" key="7">
    <source>
        <dbReference type="RuleBase" id="RU361145"/>
    </source>
</evidence>
<dbReference type="GO" id="GO:0005829">
    <property type="term" value="C:cytosol"/>
    <property type="evidence" value="ECO:0007669"/>
    <property type="project" value="TreeGrafter"/>
</dbReference>
<dbReference type="GO" id="GO:0042802">
    <property type="term" value="F:identical protein binding"/>
    <property type="evidence" value="ECO:0007669"/>
    <property type="project" value="UniProtKB-ARBA"/>
</dbReference>
<dbReference type="InterPro" id="IPR008331">
    <property type="entry name" value="Ferritin_DPS_dom"/>
</dbReference>
<evidence type="ECO:0000259" key="8">
    <source>
        <dbReference type="PROSITE" id="PS50905"/>
    </source>
</evidence>
<dbReference type="InterPro" id="IPR009078">
    <property type="entry name" value="Ferritin-like_SF"/>
</dbReference>
<accession>E1K0X2</accession>
<dbReference type="InterPro" id="IPR012347">
    <property type="entry name" value="Ferritin-like"/>
</dbReference>
<feature type="domain" description="Ferritin-like diiron" evidence="8">
    <location>
        <begin position="1"/>
        <end position="145"/>
    </location>
</feature>
<evidence type="ECO:0000256" key="6">
    <source>
        <dbReference type="PIRSR" id="PIRSR601519-1"/>
    </source>
</evidence>
<evidence type="ECO:0000256" key="5">
    <source>
        <dbReference type="ARBA" id="ARBA00023004"/>
    </source>
</evidence>
<organism evidence="9 10">
    <name type="scientific">Solidesulfovibrio fructosivorans JJ]</name>
    <dbReference type="NCBI Taxonomy" id="596151"/>
    <lineage>
        <taxon>Bacteria</taxon>
        <taxon>Pseudomonadati</taxon>
        <taxon>Thermodesulfobacteriota</taxon>
        <taxon>Desulfovibrionia</taxon>
        <taxon>Desulfovibrionales</taxon>
        <taxon>Desulfovibrionaceae</taxon>
        <taxon>Solidesulfovibrio</taxon>
    </lineage>
</organism>
<dbReference type="PANTHER" id="PTHR11431">
    <property type="entry name" value="FERRITIN"/>
    <property type="match status" value="1"/>
</dbReference>
<dbReference type="OrthoDB" id="9801481at2"/>
<dbReference type="InterPro" id="IPR041719">
    <property type="entry name" value="Ferritin_prok"/>
</dbReference>
<dbReference type="PANTHER" id="PTHR11431:SF127">
    <property type="entry name" value="BACTERIAL NON-HEME FERRITIN"/>
    <property type="match status" value="1"/>
</dbReference>
<evidence type="ECO:0000256" key="1">
    <source>
        <dbReference type="ARBA" id="ARBA00006950"/>
    </source>
</evidence>
<dbReference type="InterPro" id="IPR001519">
    <property type="entry name" value="Ferritin"/>
</dbReference>
<dbReference type="GO" id="GO:0008198">
    <property type="term" value="F:ferrous iron binding"/>
    <property type="evidence" value="ECO:0007669"/>
    <property type="project" value="TreeGrafter"/>
</dbReference>
<protein>
    <recommendedName>
        <fullName evidence="7">Ferritin</fullName>
        <ecNumber evidence="7">1.16.3.2</ecNumber>
    </recommendedName>
</protein>
<dbReference type="GO" id="GO:0006826">
    <property type="term" value="P:iron ion transport"/>
    <property type="evidence" value="ECO:0007669"/>
    <property type="project" value="InterPro"/>
</dbReference>
<keyword evidence="10" id="KW-1185">Reference proteome</keyword>
<keyword evidence="5 6" id="KW-0408">Iron</keyword>
<dbReference type="GO" id="GO:0004322">
    <property type="term" value="F:ferroxidase activity"/>
    <property type="evidence" value="ECO:0007669"/>
    <property type="project" value="TreeGrafter"/>
</dbReference>
<dbReference type="eggNOG" id="COG1528">
    <property type="taxonomic scope" value="Bacteria"/>
</dbReference>
<dbReference type="STRING" id="596151.DesfrDRAFT_3522"/>
<sequence length="170" mass="19409">MLSKTMEKALNDQVHWELYSAYLYVSMATYFEDKGLMGFANWMHVQDQEEKSHAEKFYNYIVERGGRVILQAIDAPPHDWESALAVFQEALAHEEGVTARIYKLMDLALEEKDHGTASFLKWFIDEQVEEEANVSDVIAKLKLVDQNPGGAFMLDKDLATRVYTPPTTTA</sequence>
<dbReference type="EC" id="1.16.3.2" evidence="7"/>
<dbReference type="AlphaFoldDB" id="E1K0X2"/>
<dbReference type="SUPFAM" id="SSF47240">
    <property type="entry name" value="Ferritin-like"/>
    <property type="match status" value="1"/>
</dbReference>
<feature type="binding site" evidence="6">
    <location>
        <position position="94"/>
    </location>
    <ligand>
        <name>Fe cation</name>
        <dbReference type="ChEBI" id="CHEBI:24875"/>
        <label>1</label>
    </ligand>
</feature>
<dbReference type="GO" id="GO:0006879">
    <property type="term" value="P:intracellular iron ion homeostasis"/>
    <property type="evidence" value="ECO:0007669"/>
    <property type="project" value="UniProtKB-KW"/>
</dbReference>
<comment type="caution">
    <text evidence="9">The sequence shown here is derived from an EMBL/GenBank/DDBJ whole genome shotgun (WGS) entry which is preliminary data.</text>
</comment>
<evidence type="ECO:0000313" key="10">
    <source>
        <dbReference type="Proteomes" id="UP000006250"/>
    </source>
</evidence>
<evidence type="ECO:0000313" key="9">
    <source>
        <dbReference type="EMBL" id="EFL49737.1"/>
    </source>
</evidence>
<dbReference type="InterPro" id="IPR009040">
    <property type="entry name" value="Ferritin-like_diiron"/>
</dbReference>
<reference evidence="9 10" key="1">
    <citation type="submission" date="2010-08" db="EMBL/GenBank/DDBJ databases">
        <title>The draft genome of Desulfovibrio fructosovorans JJ.</title>
        <authorList>
            <consortium name="US DOE Joint Genome Institute (JGI-PGF)"/>
            <person name="Lucas S."/>
            <person name="Copeland A."/>
            <person name="Lapidus A."/>
            <person name="Cheng J.-F."/>
            <person name="Bruce D."/>
            <person name="Goodwin L."/>
            <person name="Pitluck S."/>
            <person name="Land M.L."/>
            <person name="Hauser L."/>
            <person name="Chang Y.-J."/>
            <person name="Jeffries C."/>
            <person name="Wall J.D."/>
            <person name="Stahl D.A."/>
            <person name="Arkin A.P."/>
            <person name="Dehal P."/>
            <person name="Stolyar S.M."/>
            <person name="Hazen T.C."/>
            <person name="Woyke T.J."/>
        </authorList>
    </citation>
    <scope>NUCLEOTIDE SEQUENCE [LARGE SCALE GENOMIC DNA]</scope>
    <source>
        <strain evidence="9 10">JJ</strain>
    </source>
</reference>